<keyword evidence="2" id="KW-0472">Membrane</keyword>
<feature type="transmembrane region" description="Helical" evidence="2">
    <location>
        <begin position="291"/>
        <end position="308"/>
    </location>
</feature>
<feature type="transmembrane region" description="Helical" evidence="2">
    <location>
        <begin position="261"/>
        <end position="279"/>
    </location>
</feature>
<protein>
    <submittedName>
        <fullName evidence="4">Acyltransferase</fullName>
    </submittedName>
</protein>
<feature type="transmembrane region" description="Helical" evidence="2">
    <location>
        <begin position="320"/>
        <end position="340"/>
    </location>
</feature>
<keyword evidence="2" id="KW-0812">Transmembrane</keyword>
<feature type="transmembrane region" description="Helical" evidence="2">
    <location>
        <begin position="20"/>
        <end position="41"/>
    </location>
</feature>
<evidence type="ECO:0000256" key="2">
    <source>
        <dbReference type="SAM" id="Phobius"/>
    </source>
</evidence>
<feature type="transmembrane region" description="Helical" evidence="2">
    <location>
        <begin position="53"/>
        <end position="72"/>
    </location>
</feature>
<accession>A0ABP5KY75</accession>
<evidence type="ECO:0000313" key="5">
    <source>
        <dbReference type="Proteomes" id="UP001501771"/>
    </source>
</evidence>
<feature type="domain" description="Acyltransferase 3" evidence="3">
    <location>
        <begin position="16"/>
        <end position="334"/>
    </location>
</feature>
<dbReference type="InterPro" id="IPR002656">
    <property type="entry name" value="Acyl_transf_3_dom"/>
</dbReference>
<dbReference type="PANTHER" id="PTHR23028">
    <property type="entry name" value="ACETYLTRANSFERASE"/>
    <property type="match status" value="1"/>
</dbReference>
<reference evidence="5" key="1">
    <citation type="journal article" date="2019" name="Int. J. Syst. Evol. Microbiol.">
        <title>The Global Catalogue of Microorganisms (GCM) 10K type strain sequencing project: providing services to taxonomists for standard genome sequencing and annotation.</title>
        <authorList>
            <consortium name="The Broad Institute Genomics Platform"/>
            <consortium name="The Broad Institute Genome Sequencing Center for Infectious Disease"/>
            <person name="Wu L."/>
            <person name="Ma J."/>
        </authorList>
    </citation>
    <scope>NUCLEOTIDE SEQUENCE [LARGE SCALE GENOMIC DNA]</scope>
    <source>
        <strain evidence="5">JCM 16022</strain>
    </source>
</reference>
<feature type="region of interest" description="Disordered" evidence="1">
    <location>
        <begin position="350"/>
        <end position="373"/>
    </location>
</feature>
<feature type="transmembrane region" description="Helical" evidence="2">
    <location>
        <begin position="237"/>
        <end position="255"/>
    </location>
</feature>
<keyword evidence="4" id="KW-0012">Acyltransferase</keyword>
<feature type="transmembrane region" description="Helical" evidence="2">
    <location>
        <begin position="181"/>
        <end position="200"/>
    </location>
</feature>
<evidence type="ECO:0000313" key="4">
    <source>
        <dbReference type="EMBL" id="GAA2137945.1"/>
    </source>
</evidence>
<proteinExistence type="predicted"/>
<feature type="transmembrane region" description="Helical" evidence="2">
    <location>
        <begin position="92"/>
        <end position="112"/>
    </location>
</feature>
<gene>
    <name evidence="4" type="ORF">GCM10009844_05510</name>
</gene>
<dbReference type="Pfam" id="PF01757">
    <property type="entry name" value="Acyl_transf_3"/>
    <property type="match status" value="1"/>
</dbReference>
<dbReference type="EMBL" id="BAAAQR010000001">
    <property type="protein sequence ID" value="GAA2137945.1"/>
    <property type="molecule type" value="Genomic_DNA"/>
</dbReference>
<comment type="caution">
    <text evidence="4">The sequence shown here is derived from an EMBL/GenBank/DDBJ whole genome shotgun (WGS) entry which is preliminary data.</text>
</comment>
<dbReference type="InterPro" id="IPR050879">
    <property type="entry name" value="Acyltransferase_3"/>
</dbReference>
<feature type="transmembrane region" description="Helical" evidence="2">
    <location>
        <begin position="206"/>
        <end position="225"/>
    </location>
</feature>
<sequence>MGSETKYLSGMKRSNNSIGFLRLAAATLVIVGHSFPLGGYGDDPLLELTNNQIAIGRFPVDVFFALSGYLIAMSYTRSSHWGVFAWHRFLRIYPAFWVCIVLTGITFASLLGTGPNLHYLLRNAPIIFGINDTVPGLFIDTPAAPSVNSSLWTLPWELRAYALVLILGLTGLLTRIRVVLPLFLVSWLLLNVEIFSYPGAENTSPAVTSGARLMSFFLAGTLFYLWRDHIRIRTNYFAGALITLIVATLAGTQWADYSAGLFYAVAPLPLTYCVFWLAATLPLQRVNTSYDFSYGIYIYGTLTLNLLADQRVNEHVSWLAFLLLAIVFGYAAAVASWYLIEKPAQAFKDWRPRRRRPQTKRPDPVGSGGSADL</sequence>
<evidence type="ECO:0000256" key="1">
    <source>
        <dbReference type="SAM" id="MobiDB-lite"/>
    </source>
</evidence>
<dbReference type="PANTHER" id="PTHR23028:SF53">
    <property type="entry name" value="ACYL_TRANSF_3 DOMAIN-CONTAINING PROTEIN"/>
    <property type="match status" value="1"/>
</dbReference>
<keyword evidence="2" id="KW-1133">Transmembrane helix</keyword>
<evidence type="ECO:0000259" key="3">
    <source>
        <dbReference type="Pfam" id="PF01757"/>
    </source>
</evidence>
<organism evidence="4 5">
    <name type="scientific">Nocardioides koreensis</name>
    <dbReference type="NCBI Taxonomy" id="433651"/>
    <lineage>
        <taxon>Bacteria</taxon>
        <taxon>Bacillati</taxon>
        <taxon>Actinomycetota</taxon>
        <taxon>Actinomycetes</taxon>
        <taxon>Propionibacteriales</taxon>
        <taxon>Nocardioidaceae</taxon>
        <taxon>Nocardioides</taxon>
    </lineage>
</organism>
<name>A0ABP5KY75_9ACTN</name>
<keyword evidence="5" id="KW-1185">Reference proteome</keyword>
<feature type="transmembrane region" description="Helical" evidence="2">
    <location>
        <begin position="158"/>
        <end position="174"/>
    </location>
</feature>
<keyword evidence="4" id="KW-0808">Transferase</keyword>
<dbReference type="RefSeq" id="WP_344147192.1">
    <property type="nucleotide sequence ID" value="NZ_BAAAQR010000001.1"/>
</dbReference>
<dbReference type="GO" id="GO:0016746">
    <property type="term" value="F:acyltransferase activity"/>
    <property type="evidence" value="ECO:0007669"/>
    <property type="project" value="UniProtKB-KW"/>
</dbReference>
<dbReference type="Proteomes" id="UP001501771">
    <property type="component" value="Unassembled WGS sequence"/>
</dbReference>